<feature type="region of interest" description="Disordered" evidence="4">
    <location>
        <begin position="847"/>
        <end position="876"/>
    </location>
</feature>
<sequence length="1812" mass="196651">MVTSSHNPGDTFPIGTTTVTYTITDAAGLTASCSFDVTVNDTENPTITCPADITVNNDAGQCDAVVTWTAPTGADNCAGAVVTSSHNPGDTFPIGTTTVTYTITDAAGLTASCSFDVTVNDTENPTIACPGDQNVIFDTNCEFSLQDYTALTSTSDNCDNNITVTQSPEPGALITGVVTVTLTATDDANNSSTCTFDVIPSDNEVPTAQCQYITVVLSATGSYTISASDIDNSSYDNCGVASISVSPDTFDCNDIGDNQVTLTVTDVNGLTSQCTAIVTVQDNTAPNITNCGNITIGPLTLDDVTGEISVTQAQIDAAYTATDACGIASATLSQTTFGCNDIGTNNDVNLTITDINGNSSTCYGITVIIEAPTIDGGTIEGYIDVPNPDPASDIIEYSYCLYDENGNITQQDVVFNLTIDPALNFIGWEVATQDPSTQIWSWTPYSINPSNPLQLILPDIDESLLVRAVIQSGTCIAYSAEAVLIVLPPEEPPIIINVSSDNSCSPPEYTIVAESFFEYYGQFGEGGLFNQANLNNLGWLVDGVAVMSAGGNNTSQSTWREVSQLTPLAGIYHYPQEGSKFGTVYGPTDSALETPIFNTVGMTAAEAQVEFYQAFFLCDGASAVIELSLDGGQNYSETLATYTGTTDTGLEIFRPSGNQNNCDSYKIRQDGYEFVTLDLSSYLGEPNLRLRFSYFGITAGSCNVTVNDVDNVIPNNLPCGTGITKTVSSSWAIDGLRVPYDPIDTELEWTDENGNVVATGETVTVSPVTPGTQEYGVTALVDQCRVAGDEGTEFVTLDYSLAYAGQDFTPTSDTCGQSSIDLKAYDNTIRANENLAYWNNIMPDKPGSPGTPLFTAPPLDDNGTPGDNSDDTYPTNYPGTGMTGSWSWTAVLQECATFTPTFTSNTDPRATFTAPPGVYNLTWTLQNGCSDTVQVTINSCTNLDFDGINDYVTFKNNYNLNSNFSIEAWIKPNAISGTIFSRKDNTVSTAGYDLSLSGGSLVFNFGSGSISTGNIINTSRWFHVAVTFDGSYKLYVDGVLKNTVSGSAPQTTPNNIEAILGAIDQSPQEQPVNYYSGWIDEFRVWNRALNQQHIRQMMNQEIKELGGNVGGEVIPTKIYGVDTNQDGTEEDLLTWAHLDGYYRMAVDCGYLTAYKGVSGRLRNITSQQTENAPIPYTTKQNGDWDNINTWSESVWHIPNSTEHGTKIDWNIVRTAHNISSGDKDITVLGLLVDTNEFSIEDPNTPLNENNEGQMLWVTKYLKLDGKLDLVGESQLVQKRYNTIQFEDSAFDNTSTGYIERDQQGTSNPFNYNYWSSPVAPNNAALDNSNSYSIGSVLRDGTITVQNPINRFIAWTGNYTASASNPAQISNRWLYAYINNPSNDYYSWEYISNTGTIPIGLGFTMKGSGNATANQNYVFLGKPNNGTISSPIGALQQSLVGNPYPSAIDSKEFILDNGPSGTNSITGTLYFWEHYTSNATHITELYEGGYAALNFTGGVGAVQHPDLIISNNGTKIPERYIPVGQGFFVEASTTNAQVTFKNSQRIYKTEAYTTDSYEGSVFIRTSSDNNENATEEITIKRLRLEFISPEGALRPLLLGFVPNGTATDGVDWAYDGKNNDESTISDLSWMISDEKYVIQGVGEFDVTKQYPLGLFLKSKGNINISLTDLENFETPINVFIYDSLLDTYTQINDTDFNLDMDAGDYLNRFYLTFQSETLTVNEDEILDQFLINYLNNSNEIFIKVPNNMTVKQVFLIQILGQTVNSWEITDAHAYLSLPVIRIPVKGITEGTYIVKIVTKDNKAINKKVIIMQN</sequence>
<dbReference type="Pfam" id="PF13385">
    <property type="entry name" value="Laminin_G_3"/>
    <property type="match status" value="1"/>
</dbReference>
<dbReference type="SUPFAM" id="SSF49899">
    <property type="entry name" value="Concanavalin A-like lectins/glucanases"/>
    <property type="match status" value="1"/>
</dbReference>
<dbReference type="SMART" id="SM00560">
    <property type="entry name" value="LamGL"/>
    <property type="match status" value="1"/>
</dbReference>
<organism evidence="6 7">
    <name type="scientific">Xanthomarina gelatinilytica</name>
    <dbReference type="NCBI Taxonomy" id="1137281"/>
    <lineage>
        <taxon>Bacteria</taxon>
        <taxon>Pseudomonadati</taxon>
        <taxon>Bacteroidota</taxon>
        <taxon>Flavobacteriia</taxon>
        <taxon>Flavobacteriales</taxon>
        <taxon>Flavobacteriaceae</taxon>
        <taxon>Xanthomarina</taxon>
    </lineage>
</organism>
<evidence type="ECO:0000256" key="2">
    <source>
        <dbReference type="ARBA" id="ARBA00022737"/>
    </source>
</evidence>
<dbReference type="Gene3D" id="2.60.120.200">
    <property type="match status" value="1"/>
</dbReference>
<evidence type="ECO:0000256" key="1">
    <source>
        <dbReference type="ARBA" id="ARBA00022729"/>
    </source>
</evidence>
<keyword evidence="3" id="KW-1015">Disulfide bond</keyword>
<feature type="compositionally biased region" description="Polar residues" evidence="4">
    <location>
        <begin position="865"/>
        <end position="876"/>
    </location>
</feature>
<dbReference type="InterPro" id="IPR013320">
    <property type="entry name" value="ConA-like_dom_sf"/>
</dbReference>
<dbReference type="InterPro" id="IPR006558">
    <property type="entry name" value="LamG-like"/>
</dbReference>
<evidence type="ECO:0000313" key="6">
    <source>
        <dbReference type="EMBL" id="EMQ94286.1"/>
    </source>
</evidence>
<dbReference type="InterPro" id="IPR001791">
    <property type="entry name" value="Laminin_G"/>
</dbReference>
<dbReference type="EMBL" id="ANLA01000018">
    <property type="protein sequence ID" value="EMQ94286.1"/>
    <property type="molecule type" value="Genomic_DNA"/>
</dbReference>
<keyword evidence="7" id="KW-1185">Reference proteome</keyword>
<keyword evidence="2" id="KW-0677">Repeat</keyword>
<feature type="domain" description="HYR" evidence="5">
    <location>
        <begin position="40"/>
        <end position="121"/>
    </location>
</feature>
<dbReference type="eggNOG" id="COG1345">
    <property type="taxonomic scope" value="Bacteria"/>
</dbReference>
<dbReference type="GO" id="GO:0005975">
    <property type="term" value="P:carbohydrate metabolic process"/>
    <property type="evidence" value="ECO:0007669"/>
    <property type="project" value="UniProtKB-ARBA"/>
</dbReference>
<dbReference type="GO" id="GO:0004553">
    <property type="term" value="F:hydrolase activity, hydrolyzing O-glycosyl compounds"/>
    <property type="evidence" value="ECO:0007669"/>
    <property type="project" value="UniProtKB-ARBA"/>
</dbReference>
<gene>
    <name evidence="6" type="ORF">D778_00848</name>
</gene>
<dbReference type="CDD" id="cd00110">
    <property type="entry name" value="LamG"/>
    <property type="match status" value="1"/>
</dbReference>
<dbReference type="InterPro" id="IPR003410">
    <property type="entry name" value="HYR_dom"/>
</dbReference>
<dbReference type="InterPro" id="IPR013783">
    <property type="entry name" value="Ig-like_fold"/>
</dbReference>
<dbReference type="PATRIC" id="fig|1137281.3.peg.2280"/>
<dbReference type="PROSITE" id="PS50825">
    <property type="entry name" value="HYR"/>
    <property type="match status" value="3"/>
</dbReference>
<feature type="domain" description="HYR" evidence="5">
    <location>
        <begin position="1"/>
        <end position="39"/>
    </location>
</feature>
<dbReference type="PANTHER" id="PTHR24273:SF32">
    <property type="entry name" value="HYALIN"/>
    <property type="match status" value="1"/>
</dbReference>
<dbReference type="Pfam" id="PF02494">
    <property type="entry name" value="HYR"/>
    <property type="match status" value="3"/>
</dbReference>
<accession>M7MGV2</accession>
<dbReference type="Proteomes" id="UP000012024">
    <property type="component" value="Unassembled WGS sequence"/>
</dbReference>
<proteinExistence type="predicted"/>
<keyword evidence="1" id="KW-0732">Signal</keyword>
<reference evidence="6 7" key="1">
    <citation type="submission" date="2012-12" db="EMBL/GenBank/DDBJ databases">
        <title>Genome assembly of Formosa sp. AK20.</title>
        <authorList>
            <person name="Kumar R."/>
            <person name="Khatri I."/>
            <person name="Vaidya B."/>
            <person name="Subramanian S."/>
            <person name="Pinnaka A."/>
        </authorList>
    </citation>
    <scope>NUCLEOTIDE SEQUENCE [LARGE SCALE GENOMIC DNA]</scope>
    <source>
        <strain evidence="6 7">AK20</strain>
    </source>
</reference>
<dbReference type="PANTHER" id="PTHR24273">
    <property type="entry name" value="FI04643P-RELATED"/>
    <property type="match status" value="1"/>
</dbReference>
<protein>
    <recommendedName>
        <fullName evidence="5">HYR domain-containing protein</fullName>
    </recommendedName>
</protein>
<evidence type="ECO:0000256" key="3">
    <source>
        <dbReference type="ARBA" id="ARBA00023157"/>
    </source>
</evidence>
<dbReference type="eggNOG" id="COG2866">
    <property type="taxonomic scope" value="Bacteria"/>
</dbReference>
<evidence type="ECO:0000259" key="5">
    <source>
        <dbReference type="PROSITE" id="PS50825"/>
    </source>
</evidence>
<evidence type="ECO:0000313" key="7">
    <source>
        <dbReference type="Proteomes" id="UP000012024"/>
    </source>
</evidence>
<evidence type="ECO:0000256" key="4">
    <source>
        <dbReference type="SAM" id="MobiDB-lite"/>
    </source>
</evidence>
<dbReference type="Gene3D" id="2.60.40.10">
    <property type="entry name" value="Immunoglobulins"/>
    <property type="match status" value="1"/>
</dbReference>
<comment type="caution">
    <text evidence="6">The sequence shown here is derived from an EMBL/GenBank/DDBJ whole genome shotgun (WGS) entry which is preliminary data.</text>
</comment>
<feature type="domain" description="HYR" evidence="5">
    <location>
        <begin position="122"/>
        <end position="202"/>
    </location>
</feature>
<name>M7MGV2_9FLAO</name>